<comment type="caution">
    <text evidence="2">The sequence shown here is derived from an EMBL/GenBank/DDBJ whole genome shotgun (WGS) entry which is preliminary data.</text>
</comment>
<sequence>MRPSVTIFGSTARATHWHGQGQWLSSIRLAPLRDIARATGLASSGTRKELIGRIGGALEEFYDRGTGQSFRDEGPLSILSIDMGIQNLAFAHLRVENAFDRDRVGSRPEVRAWRRLALSDISSLSSDGGFVSAQTVILGGNEDASSAQAEEEKAVSTFSLPYYASAAYTLLTTLINKYKPTHILIERQRFRSGGSSVVQEWTLRVGIFEAMLYSTLHTLQQKDASISQIGVHGIEPKRVVQYWGVADSDFGSKLRGKDSEGGKKTKRPTAREVKKAKIELVGRWLEADMERLESGEDVSAGRHHRILLPKDLPSSRLAAAYVEKLRNPGVRGRHLQEDAAQLGDVAKLDDLADCLLQGVTWIEWLRMRERIVRQGVEGLEVE</sequence>
<dbReference type="InterPro" id="IPR039197">
    <property type="entry name" value="Mrs1/Cce1"/>
</dbReference>
<dbReference type="InterPro" id="IPR012337">
    <property type="entry name" value="RNaseH-like_sf"/>
</dbReference>
<dbReference type="RefSeq" id="XP_056480059.1">
    <property type="nucleotide sequence ID" value="XM_056612835.1"/>
</dbReference>
<dbReference type="EMBL" id="JAPQKI010000001">
    <property type="protein sequence ID" value="KAJ5112286.1"/>
    <property type="molecule type" value="Genomic_DNA"/>
</dbReference>
<dbReference type="PANTHER" id="PTHR28072">
    <property type="entry name" value="CRUCIFORM CUTTING ENDONUCLEASE 1, MITOCHONDRIAL-RELATED"/>
    <property type="match status" value="1"/>
</dbReference>
<accession>A0A9W9G517</accession>
<dbReference type="GO" id="GO:0000403">
    <property type="term" value="F:Y-form DNA binding"/>
    <property type="evidence" value="ECO:0007669"/>
    <property type="project" value="TreeGrafter"/>
</dbReference>
<dbReference type="PROSITE" id="PS50800">
    <property type="entry name" value="SAP"/>
    <property type="match status" value="1"/>
</dbReference>
<dbReference type="GeneID" id="81351814"/>
<dbReference type="GO" id="GO:0070336">
    <property type="term" value="F:flap-structured DNA binding"/>
    <property type="evidence" value="ECO:0007669"/>
    <property type="project" value="TreeGrafter"/>
</dbReference>
<dbReference type="InterPro" id="IPR036397">
    <property type="entry name" value="RNaseH_sf"/>
</dbReference>
<dbReference type="PANTHER" id="PTHR28072:SF1">
    <property type="entry name" value="CRUCIFORM CUTTING ENDONUCLEASE 1, MITOCHONDRIAL-RELATED"/>
    <property type="match status" value="1"/>
</dbReference>
<keyword evidence="3" id="KW-1185">Reference proteome</keyword>
<protein>
    <recommendedName>
        <fullName evidence="1">SAP domain-containing protein</fullName>
    </recommendedName>
</protein>
<dbReference type="OrthoDB" id="5552842at2759"/>
<feature type="domain" description="SAP" evidence="1">
    <location>
        <begin position="24"/>
        <end position="58"/>
    </location>
</feature>
<dbReference type="Gene3D" id="3.30.420.10">
    <property type="entry name" value="Ribonuclease H-like superfamily/Ribonuclease H"/>
    <property type="match status" value="1"/>
</dbReference>
<dbReference type="Pfam" id="PF09159">
    <property type="entry name" value="Ydc2-catalyt"/>
    <property type="match status" value="1"/>
</dbReference>
<evidence type="ECO:0000313" key="2">
    <source>
        <dbReference type="EMBL" id="KAJ5112286.1"/>
    </source>
</evidence>
<dbReference type="GO" id="GO:0004520">
    <property type="term" value="F:DNA endonuclease activity"/>
    <property type="evidence" value="ECO:0007669"/>
    <property type="project" value="TreeGrafter"/>
</dbReference>
<dbReference type="InterPro" id="IPR003034">
    <property type="entry name" value="SAP_dom"/>
</dbReference>
<gene>
    <name evidence="2" type="ORF">N7532_000331</name>
</gene>
<dbReference type="CDD" id="cd16963">
    <property type="entry name" value="CCE1"/>
    <property type="match status" value="1"/>
</dbReference>
<evidence type="ECO:0000313" key="3">
    <source>
        <dbReference type="Proteomes" id="UP001149074"/>
    </source>
</evidence>
<dbReference type="InterPro" id="IPR015242">
    <property type="entry name" value="Ydc2_cat"/>
</dbReference>
<organism evidence="2 3">
    <name type="scientific">Penicillium argentinense</name>
    <dbReference type="NCBI Taxonomy" id="1131581"/>
    <lineage>
        <taxon>Eukaryota</taxon>
        <taxon>Fungi</taxon>
        <taxon>Dikarya</taxon>
        <taxon>Ascomycota</taxon>
        <taxon>Pezizomycotina</taxon>
        <taxon>Eurotiomycetes</taxon>
        <taxon>Eurotiomycetidae</taxon>
        <taxon>Eurotiales</taxon>
        <taxon>Aspergillaceae</taxon>
        <taxon>Penicillium</taxon>
    </lineage>
</organism>
<proteinExistence type="predicted"/>
<name>A0A9W9G517_9EURO</name>
<evidence type="ECO:0000259" key="1">
    <source>
        <dbReference type="PROSITE" id="PS50800"/>
    </source>
</evidence>
<dbReference type="GO" id="GO:0000402">
    <property type="term" value="F:crossed form four-way junction DNA binding"/>
    <property type="evidence" value="ECO:0007669"/>
    <property type="project" value="TreeGrafter"/>
</dbReference>
<dbReference type="GO" id="GO:0005739">
    <property type="term" value="C:mitochondrion"/>
    <property type="evidence" value="ECO:0007669"/>
    <property type="project" value="TreeGrafter"/>
</dbReference>
<reference evidence="2" key="2">
    <citation type="journal article" date="2023" name="IMA Fungus">
        <title>Comparative genomic study of the Penicillium genus elucidates a diverse pangenome and 15 lateral gene transfer events.</title>
        <authorList>
            <person name="Petersen C."/>
            <person name="Sorensen T."/>
            <person name="Nielsen M.R."/>
            <person name="Sondergaard T.E."/>
            <person name="Sorensen J.L."/>
            <person name="Fitzpatrick D.A."/>
            <person name="Frisvad J.C."/>
            <person name="Nielsen K.L."/>
        </authorList>
    </citation>
    <scope>NUCLEOTIDE SEQUENCE</scope>
    <source>
        <strain evidence="2">IBT 30761</strain>
    </source>
</reference>
<reference evidence="2" key="1">
    <citation type="submission" date="2022-11" db="EMBL/GenBank/DDBJ databases">
        <authorList>
            <person name="Petersen C."/>
        </authorList>
    </citation>
    <scope>NUCLEOTIDE SEQUENCE</scope>
    <source>
        <strain evidence="2">IBT 30761</strain>
    </source>
</reference>
<dbReference type="Proteomes" id="UP001149074">
    <property type="component" value="Unassembled WGS sequence"/>
</dbReference>
<dbReference type="AlphaFoldDB" id="A0A9W9G517"/>
<dbReference type="SUPFAM" id="SSF53098">
    <property type="entry name" value="Ribonuclease H-like"/>
    <property type="match status" value="1"/>
</dbReference>